<dbReference type="AlphaFoldDB" id="A0ABC9W1U8"/>
<evidence type="ECO:0000259" key="3">
    <source>
        <dbReference type="PROSITE" id="PS50158"/>
    </source>
</evidence>
<comment type="caution">
    <text evidence="4">The sequence shown here is derived from an EMBL/GenBank/DDBJ whole genome shotgun (WGS) entry which is preliminary data.</text>
</comment>
<dbReference type="Proteomes" id="UP001623348">
    <property type="component" value="Unassembled WGS sequence"/>
</dbReference>
<dbReference type="PANTHER" id="PTHR33166">
    <property type="entry name" value="GAG_P30 DOMAIN-CONTAINING PROTEIN"/>
    <property type="match status" value="1"/>
</dbReference>
<evidence type="ECO:0000313" key="5">
    <source>
        <dbReference type="Proteomes" id="UP001623348"/>
    </source>
</evidence>
<feature type="region of interest" description="Disordered" evidence="2">
    <location>
        <begin position="123"/>
        <end position="147"/>
    </location>
</feature>
<dbReference type="InterPro" id="IPR003036">
    <property type="entry name" value="Gag_P30"/>
</dbReference>
<dbReference type="SMART" id="SM00343">
    <property type="entry name" value="ZnF_C2HC"/>
    <property type="match status" value="1"/>
</dbReference>
<dbReference type="GO" id="GO:0008270">
    <property type="term" value="F:zinc ion binding"/>
    <property type="evidence" value="ECO:0007669"/>
    <property type="project" value="UniProtKB-KW"/>
</dbReference>
<dbReference type="Pfam" id="PF02093">
    <property type="entry name" value="Gag_p30"/>
    <property type="match status" value="1"/>
</dbReference>
<dbReference type="SUPFAM" id="SSF57756">
    <property type="entry name" value="Retrovirus zinc finger-like domains"/>
    <property type="match status" value="1"/>
</dbReference>
<keyword evidence="1" id="KW-0479">Metal-binding</keyword>
<dbReference type="Gene3D" id="4.10.60.10">
    <property type="entry name" value="Zinc finger, CCHC-type"/>
    <property type="match status" value="1"/>
</dbReference>
<evidence type="ECO:0000256" key="2">
    <source>
        <dbReference type="SAM" id="MobiDB-lite"/>
    </source>
</evidence>
<reference evidence="4 5" key="1">
    <citation type="submission" date="2024-06" db="EMBL/GenBank/DDBJ databases">
        <title>The draft genome of Grus japonensis, version 3.</title>
        <authorList>
            <person name="Nabeshima K."/>
            <person name="Suzuki S."/>
            <person name="Onuma M."/>
        </authorList>
    </citation>
    <scope>NUCLEOTIDE SEQUENCE [LARGE SCALE GENOMIC DNA]</scope>
    <source>
        <strain evidence="4 5">451A</strain>
    </source>
</reference>
<proteinExistence type="predicted"/>
<gene>
    <name evidence="4" type="ORF">GRJ2_000362000</name>
</gene>
<dbReference type="Pfam" id="PF00098">
    <property type="entry name" value="zf-CCHC"/>
    <property type="match status" value="1"/>
</dbReference>
<keyword evidence="1" id="KW-0862">Zinc</keyword>
<evidence type="ECO:0000313" key="4">
    <source>
        <dbReference type="EMBL" id="GAB0178967.1"/>
    </source>
</evidence>
<dbReference type="InterPro" id="IPR001878">
    <property type="entry name" value="Znf_CCHC"/>
</dbReference>
<dbReference type="PROSITE" id="PS50158">
    <property type="entry name" value="ZF_CCHC"/>
    <property type="match status" value="1"/>
</dbReference>
<dbReference type="InterPro" id="IPR036875">
    <property type="entry name" value="Znf_CCHC_sf"/>
</dbReference>
<keyword evidence="5" id="KW-1185">Reference proteome</keyword>
<evidence type="ECO:0000256" key="1">
    <source>
        <dbReference type="PROSITE-ProRule" id="PRU00047"/>
    </source>
</evidence>
<name>A0ABC9W1U8_GRUJA</name>
<accession>A0ABC9W1U8</accession>
<keyword evidence="1" id="KW-0863">Zinc-finger</keyword>
<organism evidence="4 5">
    <name type="scientific">Grus japonensis</name>
    <name type="common">Japanese crane</name>
    <name type="synonym">Red-crowned crane</name>
    <dbReference type="NCBI Taxonomy" id="30415"/>
    <lineage>
        <taxon>Eukaryota</taxon>
        <taxon>Metazoa</taxon>
        <taxon>Chordata</taxon>
        <taxon>Craniata</taxon>
        <taxon>Vertebrata</taxon>
        <taxon>Euteleostomi</taxon>
        <taxon>Archelosauria</taxon>
        <taxon>Archosauria</taxon>
        <taxon>Dinosauria</taxon>
        <taxon>Saurischia</taxon>
        <taxon>Theropoda</taxon>
        <taxon>Coelurosauria</taxon>
        <taxon>Aves</taxon>
        <taxon>Neognathae</taxon>
        <taxon>Neoaves</taxon>
        <taxon>Gruiformes</taxon>
        <taxon>Gruidae</taxon>
        <taxon>Grus</taxon>
    </lineage>
</organism>
<feature type="domain" description="CCHC-type" evidence="3">
    <location>
        <begin position="156"/>
        <end position="171"/>
    </location>
</feature>
<dbReference type="InterPro" id="IPR050462">
    <property type="entry name" value="Retroviral_Gag-Pol_poly"/>
</dbReference>
<sequence length="182" mass="21551">MQDLRIIIIQGIQESVPRGQNINKAFNEQQKKDETPTEWLEKLRRSLQLYSGLDPGTPVGEALLKTQFVAKSWTDIRKKLEKIEDWQDRGLDELLREAQKVYVRREDEKEKKQVRMMVAAVREGKRGSKLKRRPESTPGRFRKGGKDNVGQRDVTCFYCNKKGHMKRECRQRKEDERMFKNE</sequence>
<protein>
    <recommendedName>
        <fullName evidence="3">CCHC-type domain-containing protein</fullName>
    </recommendedName>
</protein>
<dbReference type="EMBL" id="BAAFJT010000001">
    <property type="protein sequence ID" value="GAB0178967.1"/>
    <property type="molecule type" value="Genomic_DNA"/>
</dbReference>